<dbReference type="GO" id="GO:0008982">
    <property type="term" value="F:protein-N(PI)-phosphohistidine-sugar phosphotransferase activity"/>
    <property type="evidence" value="ECO:0007669"/>
    <property type="project" value="InterPro"/>
</dbReference>
<dbReference type="InterPro" id="IPR003352">
    <property type="entry name" value="PTS_EIIC"/>
</dbReference>
<evidence type="ECO:0000256" key="7">
    <source>
        <dbReference type="ARBA" id="ARBA00022692"/>
    </source>
</evidence>
<feature type="transmembrane region" description="Helical" evidence="12">
    <location>
        <begin position="38"/>
        <end position="64"/>
    </location>
</feature>
<dbReference type="CDD" id="cd00212">
    <property type="entry name" value="PTS_IIB_glc"/>
    <property type="match status" value="1"/>
</dbReference>
<dbReference type="Pfam" id="PF02378">
    <property type="entry name" value="PTS_EIIC"/>
    <property type="match status" value="1"/>
</dbReference>
<keyword evidence="16" id="KW-1185">Reference proteome</keyword>
<dbReference type="GO" id="GO:0016301">
    <property type="term" value="F:kinase activity"/>
    <property type="evidence" value="ECO:0007669"/>
    <property type="project" value="UniProtKB-KW"/>
</dbReference>
<dbReference type="EMBL" id="QVMU01000002">
    <property type="protein sequence ID" value="RJX74237.1"/>
    <property type="molecule type" value="Genomic_DNA"/>
</dbReference>
<dbReference type="NCBIfam" id="TIGR01998">
    <property type="entry name" value="PTS-II-BC-nag"/>
    <property type="match status" value="1"/>
</dbReference>
<keyword evidence="6" id="KW-0598">Phosphotransferase system</keyword>
<dbReference type="GO" id="GO:0015764">
    <property type="term" value="P:N-acetylglucosamine transport"/>
    <property type="evidence" value="ECO:0007669"/>
    <property type="project" value="TreeGrafter"/>
</dbReference>
<evidence type="ECO:0000256" key="9">
    <source>
        <dbReference type="ARBA" id="ARBA00022989"/>
    </source>
</evidence>
<reference evidence="15 16" key="1">
    <citation type="submission" date="2018-08" db="EMBL/GenBank/DDBJ databases">
        <title>Vibrio isolated from the Eastern China Marginal Seas.</title>
        <authorList>
            <person name="Li Y."/>
        </authorList>
    </citation>
    <scope>NUCLEOTIDE SEQUENCE [LARGE SCALE GENOMIC DNA]</scope>
    <source>
        <strain evidence="15 16">BEI233</strain>
    </source>
</reference>
<keyword evidence="7 12" id="KW-0812">Transmembrane</keyword>
<dbReference type="Gene3D" id="3.30.1360.60">
    <property type="entry name" value="Glucose permease domain IIB"/>
    <property type="match status" value="1"/>
</dbReference>
<dbReference type="Proteomes" id="UP000273252">
    <property type="component" value="Unassembled WGS sequence"/>
</dbReference>
<dbReference type="PROSITE" id="PS51098">
    <property type="entry name" value="PTS_EIIB_TYPE_1"/>
    <property type="match status" value="1"/>
</dbReference>
<dbReference type="GO" id="GO:0005886">
    <property type="term" value="C:plasma membrane"/>
    <property type="evidence" value="ECO:0007669"/>
    <property type="project" value="UniProtKB-SubCell"/>
</dbReference>
<evidence type="ECO:0000256" key="12">
    <source>
        <dbReference type="SAM" id="Phobius"/>
    </source>
</evidence>
<evidence type="ECO:0000256" key="6">
    <source>
        <dbReference type="ARBA" id="ARBA00022683"/>
    </source>
</evidence>
<name>A0A3A6QZF5_9VIBR</name>
<keyword evidence="8" id="KW-0418">Kinase</keyword>
<dbReference type="OrthoDB" id="7571469at2"/>
<comment type="caution">
    <text evidence="15">The sequence shown here is derived from an EMBL/GenBank/DDBJ whole genome shotgun (WGS) entry which is preliminary data.</text>
</comment>
<dbReference type="GO" id="GO:0090563">
    <property type="term" value="F:protein-phosphocysteine-sugar phosphotransferase activity"/>
    <property type="evidence" value="ECO:0007669"/>
    <property type="project" value="TreeGrafter"/>
</dbReference>
<evidence type="ECO:0000256" key="2">
    <source>
        <dbReference type="ARBA" id="ARBA00022448"/>
    </source>
</evidence>
<evidence type="ECO:0000256" key="3">
    <source>
        <dbReference type="ARBA" id="ARBA00022475"/>
    </source>
</evidence>
<feature type="transmembrane region" description="Helical" evidence="12">
    <location>
        <begin position="135"/>
        <end position="155"/>
    </location>
</feature>
<organism evidence="15 16">
    <name type="scientific">Vibrio sinensis</name>
    <dbReference type="NCBI Taxonomy" id="2302434"/>
    <lineage>
        <taxon>Bacteria</taxon>
        <taxon>Pseudomonadati</taxon>
        <taxon>Pseudomonadota</taxon>
        <taxon>Gammaproteobacteria</taxon>
        <taxon>Vibrionales</taxon>
        <taxon>Vibrionaceae</taxon>
        <taxon>Vibrio</taxon>
    </lineage>
</organism>
<dbReference type="GO" id="GO:0019866">
    <property type="term" value="C:organelle inner membrane"/>
    <property type="evidence" value="ECO:0007669"/>
    <property type="project" value="InterPro"/>
</dbReference>
<evidence type="ECO:0000256" key="8">
    <source>
        <dbReference type="ARBA" id="ARBA00022777"/>
    </source>
</evidence>
<dbReference type="NCBIfam" id="TIGR00826">
    <property type="entry name" value="EIIB_glc"/>
    <property type="match status" value="1"/>
</dbReference>
<dbReference type="InterPro" id="IPR010974">
    <property type="entry name" value="PTS_IIBC_nag"/>
</dbReference>
<dbReference type="InterPro" id="IPR050429">
    <property type="entry name" value="PTS_Glucose_EIICBA"/>
</dbReference>
<dbReference type="InterPro" id="IPR001996">
    <property type="entry name" value="PTS_IIB_1"/>
</dbReference>
<keyword evidence="9 12" id="KW-1133">Transmembrane helix</keyword>
<accession>A0A3A6QZF5</accession>
<dbReference type="PANTHER" id="PTHR30009">
    <property type="entry name" value="CYTOCHROME C-TYPE SYNTHESIS PROTEIN AND PTS TRANSMEMBRANE COMPONENT"/>
    <property type="match status" value="1"/>
</dbReference>
<dbReference type="InterPro" id="IPR036878">
    <property type="entry name" value="Glu_permease_IIB"/>
</dbReference>
<gene>
    <name evidence="15" type="ORF">DZ860_03645</name>
</gene>
<keyword evidence="5" id="KW-0808">Transferase</keyword>
<dbReference type="PANTHER" id="PTHR30009:SF4">
    <property type="entry name" value="PTS SYSTEM N-ACETYLGLUCOSAMINE-SPECIFIC EIICBA COMPONENT"/>
    <property type="match status" value="1"/>
</dbReference>
<feature type="transmembrane region" description="Helical" evidence="12">
    <location>
        <begin position="12"/>
        <end position="32"/>
    </location>
</feature>
<keyword evidence="4" id="KW-0762">Sugar transport</keyword>
<feature type="transmembrane region" description="Helical" evidence="12">
    <location>
        <begin position="335"/>
        <end position="358"/>
    </location>
</feature>
<dbReference type="PROSITE" id="PS51103">
    <property type="entry name" value="PTS_EIIC_TYPE_1"/>
    <property type="match status" value="1"/>
</dbReference>
<sequence length="525" mass="55064">MNILGYAQKLGKALMLPIATLPVAALLLRLGQPDLLDIAFMASAGNAIFSQLPLLFGLGIAIGLSKDGQGAAGLAGAVAYFVLTATAATINADVNMSFFGGIIAGIIAGHSYNAFHMTRLPEWLAFFAGKRLVPIMAGLFALVAGAVSGVVWPVIQSGLDALAHAVSTSGYIGQFVYGTLNRALIPVGLHHVLNSYFWFGMGTCQEVLVTGAQAAGQALPSLQQLCVDPALAKTLVAGQSHTFEFANSVTPEITATVKEVTETLKSGDLHRYFGGDKGAGVFMNGFFPVMMFGLPGAALAMYLAAPVEKRSQVGGALFSVAFCSFLTGITEPLEFMFVFLAPALYAMHAVFTGLSLVVANYFGTLHGFGFSAGLIDFILNWGLATKPFVLLLIGLSFGALYFVTFSFAIRAFNLKSPGREDDDEAVAAAPAGEAKSGELARQYLKALGGHDNLTSIDACITRLRLTLKDRTVADEVVLKKLGAKGVVKLGENNLQVILGPLAEIVAGEMKAIGAGEDLSDVKLPQ</sequence>
<dbReference type="InterPro" id="IPR018113">
    <property type="entry name" value="PTrfase_EIIB_Cys"/>
</dbReference>
<feature type="transmembrane region" description="Helical" evidence="12">
    <location>
        <begin position="96"/>
        <end position="115"/>
    </location>
</feature>
<evidence type="ECO:0000256" key="5">
    <source>
        <dbReference type="ARBA" id="ARBA00022679"/>
    </source>
</evidence>
<keyword evidence="3" id="KW-1003">Cell membrane</keyword>
<comment type="subcellular location">
    <subcellularLocation>
        <location evidence="1">Cell membrane</location>
        <topology evidence="1">Multi-pass membrane protein</topology>
    </subcellularLocation>
</comment>
<dbReference type="FunFam" id="3.30.1360.60:FF:000001">
    <property type="entry name" value="PTS system glucose-specific IIBC component PtsG"/>
    <property type="match status" value="1"/>
</dbReference>
<dbReference type="AlphaFoldDB" id="A0A3A6QZF5"/>
<feature type="domain" description="PTS EIIC type-1" evidence="14">
    <location>
        <begin position="1"/>
        <end position="421"/>
    </location>
</feature>
<evidence type="ECO:0000256" key="1">
    <source>
        <dbReference type="ARBA" id="ARBA00004651"/>
    </source>
</evidence>
<evidence type="ECO:0000256" key="10">
    <source>
        <dbReference type="ARBA" id="ARBA00023136"/>
    </source>
</evidence>
<keyword evidence="2" id="KW-0813">Transport</keyword>
<evidence type="ECO:0000259" key="14">
    <source>
        <dbReference type="PROSITE" id="PS51103"/>
    </source>
</evidence>
<dbReference type="Pfam" id="PF00367">
    <property type="entry name" value="PTS_EIIB"/>
    <property type="match status" value="1"/>
</dbReference>
<evidence type="ECO:0000259" key="13">
    <source>
        <dbReference type="PROSITE" id="PS51098"/>
    </source>
</evidence>
<evidence type="ECO:0000313" key="15">
    <source>
        <dbReference type="EMBL" id="RJX74237.1"/>
    </source>
</evidence>
<evidence type="ECO:0000256" key="11">
    <source>
        <dbReference type="PROSITE-ProRule" id="PRU00421"/>
    </source>
</evidence>
<dbReference type="GO" id="GO:0009401">
    <property type="term" value="P:phosphoenolpyruvate-dependent sugar phosphotransferase system"/>
    <property type="evidence" value="ECO:0007669"/>
    <property type="project" value="UniProtKB-KW"/>
</dbReference>
<evidence type="ECO:0000313" key="16">
    <source>
        <dbReference type="Proteomes" id="UP000273252"/>
    </source>
</evidence>
<keyword evidence="10 12" id="KW-0472">Membrane</keyword>
<dbReference type="SUPFAM" id="SSF55604">
    <property type="entry name" value="Glucose permease domain IIB"/>
    <property type="match status" value="1"/>
</dbReference>
<feature type="transmembrane region" description="Helical" evidence="12">
    <location>
        <begin position="285"/>
        <end position="305"/>
    </location>
</feature>
<feature type="transmembrane region" description="Helical" evidence="12">
    <location>
        <begin position="389"/>
        <end position="409"/>
    </location>
</feature>
<feature type="transmembrane region" description="Helical" evidence="12">
    <location>
        <begin position="312"/>
        <end position="329"/>
    </location>
</feature>
<proteinExistence type="predicted"/>
<evidence type="ECO:0000256" key="4">
    <source>
        <dbReference type="ARBA" id="ARBA00022597"/>
    </source>
</evidence>
<protein>
    <submittedName>
        <fullName evidence="15">PTS N-acetylmuramic acid transporter subunit IIBC</fullName>
    </submittedName>
</protein>
<dbReference type="PROSITE" id="PS01035">
    <property type="entry name" value="PTS_EIIB_TYPE_1_CYS"/>
    <property type="match status" value="1"/>
</dbReference>
<dbReference type="InterPro" id="IPR013013">
    <property type="entry name" value="PTS_EIIC_1"/>
</dbReference>
<feature type="domain" description="PTS EIIB type-1" evidence="13">
    <location>
        <begin position="437"/>
        <end position="519"/>
    </location>
</feature>
<dbReference type="GO" id="GO:0015572">
    <property type="term" value="F:N-acetylglucosamine transmembrane transporter activity"/>
    <property type="evidence" value="ECO:0007669"/>
    <property type="project" value="InterPro"/>
</dbReference>
<feature type="active site" description="Phosphocysteine intermediate; for EIIB activity" evidence="11">
    <location>
        <position position="459"/>
    </location>
</feature>
<dbReference type="RefSeq" id="WP_120029573.1">
    <property type="nucleotide sequence ID" value="NZ_QVMU01000002.1"/>
</dbReference>
<feature type="transmembrane region" description="Helical" evidence="12">
    <location>
        <begin position="71"/>
        <end position="90"/>
    </location>
</feature>